<dbReference type="GO" id="GO:0006313">
    <property type="term" value="P:DNA transposition"/>
    <property type="evidence" value="ECO:0007669"/>
    <property type="project" value="InterPro"/>
</dbReference>
<evidence type="ECO:0000259" key="1">
    <source>
        <dbReference type="SMART" id="SM01321"/>
    </source>
</evidence>
<name>A0A1F5NA34_9BACT</name>
<dbReference type="PANTHER" id="PTHR36966:SF1">
    <property type="entry name" value="REP-ASSOCIATED TYROSINE TRANSPOSASE"/>
    <property type="match status" value="1"/>
</dbReference>
<dbReference type="GO" id="GO:0043565">
    <property type="term" value="F:sequence-specific DNA binding"/>
    <property type="evidence" value="ECO:0007669"/>
    <property type="project" value="TreeGrafter"/>
</dbReference>
<dbReference type="AlphaFoldDB" id="A0A1F5NA34"/>
<proteinExistence type="predicted"/>
<dbReference type="SMART" id="SM01321">
    <property type="entry name" value="Y1_Tnp"/>
    <property type="match status" value="1"/>
</dbReference>
<dbReference type="Gene3D" id="3.30.70.1290">
    <property type="entry name" value="Transposase IS200-like"/>
    <property type="match status" value="1"/>
</dbReference>
<evidence type="ECO:0000313" key="2">
    <source>
        <dbReference type="EMBL" id="OGE74517.1"/>
    </source>
</evidence>
<comment type="caution">
    <text evidence="2">The sequence shown here is derived from an EMBL/GenBank/DDBJ whole genome shotgun (WGS) entry which is preliminary data.</text>
</comment>
<feature type="domain" description="Transposase IS200-like" evidence="1">
    <location>
        <begin position="17"/>
        <end position="117"/>
    </location>
</feature>
<organism evidence="2 3">
    <name type="scientific">Candidatus Doudnabacteria bacterium RIFCSPHIGHO2_01_52_17</name>
    <dbReference type="NCBI Taxonomy" id="1817820"/>
    <lineage>
        <taxon>Bacteria</taxon>
        <taxon>Candidatus Doudnaibacteriota</taxon>
    </lineage>
</organism>
<dbReference type="InterPro" id="IPR002686">
    <property type="entry name" value="Transposase_17"/>
</dbReference>
<dbReference type="EMBL" id="MFEG01000064">
    <property type="protein sequence ID" value="OGE74517.1"/>
    <property type="molecule type" value="Genomic_DNA"/>
</dbReference>
<sequence>MDMRGRKNIRLQDYDYRSDGYYFVTIVSRERKGLSEGDKRVLKEELLDIITTTKGTKLDYFIVMRNHVHVILILENSQIKLGEVIRRYKAKVARRLKREVWQANYYEHVIRNPRALNKAPQPEGWCIP</sequence>
<dbReference type="InterPro" id="IPR036515">
    <property type="entry name" value="Transposase_17_sf"/>
</dbReference>
<dbReference type="GO" id="GO:0004803">
    <property type="term" value="F:transposase activity"/>
    <property type="evidence" value="ECO:0007669"/>
    <property type="project" value="InterPro"/>
</dbReference>
<dbReference type="Pfam" id="PF01797">
    <property type="entry name" value="Y1_Tnp"/>
    <property type="match status" value="1"/>
</dbReference>
<dbReference type="PANTHER" id="PTHR36966">
    <property type="entry name" value="REP-ASSOCIATED TYROSINE TRANSPOSASE"/>
    <property type="match status" value="1"/>
</dbReference>
<dbReference type="Proteomes" id="UP000176547">
    <property type="component" value="Unassembled WGS sequence"/>
</dbReference>
<accession>A0A1F5NA34</accession>
<protein>
    <recommendedName>
        <fullName evidence="1">Transposase IS200-like domain-containing protein</fullName>
    </recommendedName>
</protein>
<evidence type="ECO:0000313" key="3">
    <source>
        <dbReference type="Proteomes" id="UP000176547"/>
    </source>
</evidence>
<reference evidence="2 3" key="1">
    <citation type="journal article" date="2016" name="Nat. Commun.">
        <title>Thousands of microbial genomes shed light on interconnected biogeochemical processes in an aquifer system.</title>
        <authorList>
            <person name="Anantharaman K."/>
            <person name="Brown C.T."/>
            <person name="Hug L.A."/>
            <person name="Sharon I."/>
            <person name="Castelle C.J."/>
            <person name="Probst A.J."/>
            <person name="Thomas B.C."/>
            <person name="Singh A."/>
            <person name="Wilkins M.J."/>
            <person name="Karaoz U."/>
            <person name="Brodie E.L."/>
            <person name="Williams K.H."/>
            <person name="Hubbard S.S."/>
            <person name="Banfield J.F."/>
        </authorList>
    </citation>
    <scope>NUCLEOTIDE SEQUENCE [LARGE SCALE GENOMIC DNA]</scope>
</reference>
<dbReference type="SUPFAM" id="SSF143422">
    <property type="entry name" value="Transposase IS200-like"/>
    <property type="match status" value="1"/>
</dbReference>
<dbReference type="InterPro" id="IPR052715">
    <property type="entry name" value="RAYT_transposase"/>
</dbReference>
<gene>
    <name evidence="2" type="ORF">A3K06_03045</name>
</gene>